<feature type="transmembrane region" description="Helical" evidence="1">
    <location>
        <begin position="12"/>
        <end position="29"/>
    </location>
</feature>
<reference evidence="2 3" key="1">
    <citation type="journal article" date="2013" name="Genome Announc.">
        <title>Draft Genome Sequence of Rhizobium mesoamericanum STM3625, a Nitrogen-Fixing Symbiont of Mimosa pudica Isolated in French Guiana (South America).</title>
        <authorList>
            <person name="Moulin L."/>
            <person name="Mornico D."/>
            <person name="Melkonian R."/>
            <person name="Klonowska A."/>
        </authorList>
    </citation>
    <scope>NUCLEOTIDE SEQUENCE [LARGE SCALE GENOMIC DNA]</scope>
    <source>
        <strain evidence="2 3">STM3625</strain>
    </source>
</reference>
<protein>
    <submittedName>
        <fullName evidence="2">Uncharacterized protein</fullName>
    </submittedName>
</protein>
<dbReference type="HOGENOM" id="CLU_2719555_0_0_5"/>
<evidence type="ECO:0000313" key="3">
    <source>
        <dbReference type="Proteomes" id="UP000009319"/>
    </source>
</evidence>
<name>K0PVR2_9HYPH</name>
<dbReference type="Proteomes" id="UP000009319">
    <property type="component" value="Unassembled WGS sequence"/>
</dbReference>
<proteinExistence type="predicted"/>
<keyword evidence="1" id="KW-1133">Transmembrane helix</keyword>
<dbReference type="STRING" id="1211777.BN77_2805"/>
<dbReference type="EMBL" id="CANI01000019">
    <property type="protein sequence ID" value="CCM75635.1"/>
    <property type="molecule type" value="Genomic_DNA"/>
</dbReference>
<sequence>MRGARRHCRRGYFFGCCSVSGFAVPAMLFDNFKRSLFLDTVFLREIGDRKVRSRKRGRISRAALGFVICPST</sequence>
<keyword evidence="3" id="KW-1185">Reference proteome</keyword>
<keyword evidence="1" id="KW-0472">Membrane</keyword>
<keyword evidence="1" id="KW-0812">Transmembrane</keyword>
<gene>
    <name evidence="2" type="ORF">BN77_2805</name>
</gene>
<organism evidence="2 3">
    <name type="scientific">Rhizobium mesoamericanum STM3625</name>
    <dbReference type="NCBI Taxonomy" id="1211777"/>
    <lineage>
        <taxon>Bacteria</taxon>
        <taxon>Pseudomonadati</taxon>
        <taxon>Pseudomonadota</taxon>
        <taxon>Alphaproteobacteria</taxon>
        <taxon>Hyphomicrobiales</taxon>
        <taxon>Rhizobiaceae</taxon>
        <taxon>Rhizobium/Agrobacterium group</taxon>
        <taxon>Rhizobium</taxon>
    </lineage>
</organism>
<evidence type="ECO:0000256" key="1">
    <source>
        <dbReference type="SAM" id="Phobius"/>
    </source>
</evidence>
<comment type="caution">
    <text evidence="2">The sequence shown here is derived from an EMBL/GenBank/DDBJ whole genome shotgun (WGS) entry which is preliminary data.</text>
</comment>
<accession>K0PVR2</accession>
<evidence type="ECO:0000313" key="2">
    <source>
        <dbReference type="EMBL" id="CCM75635.1"/>
    </source>
</evidence>
<dbReference type="AlphaFoldDB" id="K0PVR2"/>